<dbReference type="PANTHER" id="PTHR21600">
    <property type="entry name" value="MITOCHONDRIAL RNA PSEUDOURIDINE SYNTHASE"/>
    <property type="match status" value="1"/>
</dbReference>
<feature type="domain" description="RNA-binding S4" evidence="7">
    <location>
        <begin position="63"/>
        <end position="127"/>
    </location>
</feature>
<dbReference type="AlphaFoldDB" id="A0A518BPW6"/>
<comment type="similarity">
    <text evidence="1 5">Belongs to the pseudouridine synthase RluA family.</text>
</comment>
<keyword evidence="9" id="KW-1185">Reference proteome</keyword>
<dbReference type="CDD" id="cd00165">
    <property type="entry name" value="S4"/>
    <property type="match status" value="1"/>
</dbReference>
<evidence type="ECO:0000256" key="6">
    <source>
        <dbReference type="SAM" id="MobiDB-lite"/>
    </source>
</evidence>
<evidence type="ECO:0000259" key="7">
    <source>
        <dbReference type="SMART" id="SM00363"/>
    </source>
</evidence>
<proteinExistence type="inferred from homology"/>
<evidence type="ECO:0000313" key="8">
    <source>
        <dbReference type="EMBL" id="QDU68983.1"/>
    </source>
</evidence>
<feature type="region of interest" description="Disordered" evidence="6">
    <location>
        <begin position="1"/>
        <end position="51"/>
    </location>
</feature>
<protein>
    <recommendedName>
        <fullName evidence="5">Pseudouridine synthase</fullName>
        <ecNumber evidence="5">5.4.99.-</ecNumber>
    </recommendedName>
</protein>
<keyword evidence="4" id="KW-0694">RNA-binding</keyword>
<dbReference type="GO" id="GO:0003723">
    <property type="term" value="F:RNA binding"/>
    <property type="evidence" value="ECO:0007669"/>
    <property type="project" value="UniProtKB-KW"/>
</dbReference>
<dbReference type="InterPro" id="IPR050188">
    <property type="entry name" value="RluA_PseudoU_synthase"/>
</dbReference>
<dbReference type="SUPFAM" id="SSF55120">
    <property type="entry name" value="Pseudouridine synthase"/>
    <property type="match status" value="1"/>
</dbReference>
<dbReference type="InterPro" id="IPR036986">
    <property type="entry name" value="S4_RNA-bd_sf"/>
</dbReference>
<comment type="function">
    <text evidence="5">Responsible for synthesis of pseudouridine from uracil.</text>
</comment>
<evidence type="ECO:0000256" key="2">
    <source>
        <dbReference type="ARBA" id="ARBA00023235"/>
    </source>
</evidence>
<organism evidence="8 9">
    <name type="scientific">Engelhardtia mirabilis</name>
    <dbReference type="NCBI Taxonomy" id="2528011"/>
    <lineage>
        <taxon>Bacteria</taxon>
        <taxon>Pseudomonadati</taxon>
        <taxon>Planctomycetota</taxon>
        <taxon>Planctomycetia</taxon>
        <taxon>Planctomycetia incertae sedis</taxon>
        <taxon>Engelhardtia</taxon>
    </lineage>
</organism>
<dbReference type="PANTHER" id="PTHR21600:SF44">
    <property type="entry name" value="RIBOSOMAL LARGE SUBUNIT PSEUDOURIDINE SYNTHASE D"/>
    <property type="match status" value="1"/>
</dbReference>
<dbReference type="InterPro" id="IPR020103">
    <property type="entry name" value="PsdUridine_synth_cat_dom_sf"/>
</dbReference>
<dbReference type="PROSITE" id="PS50889">
    <property type="entry name" value="S4"/>
    <property type="match status" value="1"/>
</dbReference>
<dbReference type="Pfam" id="PF01479">
    <property type="entry name" value="S4"/>
    <property type="match status" value="1"/>
</dbReference>
<dbReference type="CDD" id="cd02869">
    <property type="entry name" value="PseudoU_synth_RluA_like"/>
    <property type="match status" value="1"/>
</dbReference>
<evidence type="ECO:0000256" key="3">
    <source>
        <dbReference type="PIRSR" id="PIRSR606225-1"/>
    </source>
</evidence>
<name>A0A518BPW6_9BACT</name>
<dbReference type="SMART" id="SM00363">
    <property type="entry name" value="S4"/>
    <property type="match status" value="1"/>
</dbReference>
<dbReference type="SUPFAM" id="SSF55174">
    <property type="entry name" value="Alpha-L RNA-binding motif"/>
    <property type="match status" value="1"/>
</dbReference>
<evidence type="ECO:0000256" key="4">
    <source>
        <dbReference type="PROSITE-ProRule" id="PRU00182"/>
    </source>
</evidence>
<dbReference type="PROSITE" id="PS01129">
    <property type="entry name" value="PSI_RLU"/>
    <property type="match status" value="1"/>
</dbReference>
<reference evidence="8 9" key="1">
    <citation type="submission" date="2019-02" db="EMBL/GenBank/DDBJ databases">
        <title>Deep-cultivation of Planctomycetes and their phenomic and genomic characterization uncovers novel biology.</title>
        <authorList>
            <person name="Wiegand S."/>
            <person name="Jogler M."/>
            <person name="Boedeker C."/>
            <person name="Pinto D."/>
            <person name="Vollmers J."/>
            <person name="Rivas-Marin E."/>
            <person name="Kohn T."/>
            <person name="Peeters S.H."/>
            <person name="Heuer A."/>
            <person name="Rast P."/>
            <person name="Oberbeckmann S."/>
            <person name="Bunk B."/>
            <person name="Jeske O."/>
            <person name="Meyerdierks A."/>
            <person name="Storesund J.E."/>
            <person name="Kallscheuer N."/>
            <person name="Luecker S."/>
            <person name="Lage O.M."/>
            <person name="Pohl T."/>
            <person name="Merkel B.J."/>
            <person name="Hornburger P."/>
            <person name="Mueller R.-W."/>
            <person name="Bruemmer F."/>
            <person name="Labrenz M."/>
            <person name="Spormann A.M."/>
            <person name="Op den Camp H."/>
            <person name="Overmann J."/>
            <person name="Amann R."/>
            <person name="Jetten M.S.M."/>
            <person name="Mascher T."/>
            <person name="Medema M.H."/>
            <person name="Devos D.P."/>
            <person name="Kaster A.-K."/>
            <person name="Ovreas L."/>
            <person name="Rohde M."/>
            <person name="Galperin M.Y."/>
            <person name="Jogler C."/>
        </authorList>
    </citation>
    <scope>NUCLEOTIDE SEQUENCE [LARGE SCALE GENOMIC DNA]</scope>
    <source>
        <strain evidence="8 9">Pla133</strain>
    </source>
</reference>
<dbReference type="InterPro" id="IPR002942">
    <property type="entry name" value="S4_RNA-bd"/>
</dbReference>
<dbReference type="Gene3D" id="3.10.290.10">
    <property type="entry name" value="RNA-binding S4 domain"/>
    <property type="match status" value="1"/>
</dbReference>
<dbReference type="Pfam" id="PF00849">
    <property type="entry name" value="PseudoU_synth_2"/>
    <property type="match status" value="1"/>
</dbReference>
<dbReference type="GO" id="GO:0000455">
    <property type="term" value="P:enzyme-directed rRNA pseudouridine synthesis"/>
    <property type="evidence" value="ECO:0007669"/>
    <property type="project" value="UniProtKB-ARBA"/>
</dbReference>
<evidence type="ECO:0000256" key="1">
    <source>
        <dbReference type="ARBA" id="ARBA00010876"/>
    </source>
</evidence>
<dbReference type="Gene3D" id="3.30.2350.10">
    <property type="entry name" value="Pseudouridine synthase"/>
    <property type="match status" value="1"/>
</dbReference>
<evidence type="ECO:0000313" key="9">
    <source>
        <dbReference type="Proteomes" id="UP000316921"/>
    </source>
</evidence>
<dbReference type="EMBL" id="CP036287">
    <property type="protein sequence ID" value="QDU68983.1"/>
    <property type="molecule type" value="Genomic_DNA"/>
</dbReference>
<dbReference type="InterPro" id="IPR006225">
    <property type="entry name" value="PsdUridine_synth_RluC/D"/>
</dbReference>
<dbReference type="Proteomes" id="UP000316921">
    <property type="component" value="Chromosome"/>
</dbReference>
<evidence type="ECO:0000256" key="5">
    <source>
        <dbReference type="RuleBase" id="RU362028"/>
    </source>
</evidence>
<comment type="catalytic activity">
    <reaction evidence="5">
        <text>a uridine in RNA = a pseudouridine in RNA</text>
        <dbReference type="Rhea" id="RHEA:48348"/>
        <dbReference type="Rhea" id="RHEA-COMP:12068"/>
        <dbReference type="Rhea" id="RHEA-COMP:12069"/>
        <dbReference type="ChEBI" id="CHEBI:65314"/>
        <dbReference type="ChEBI" id="CHEBI:65315"/>
    </reaction>
</comment>
<dbReference type="InterPro" id="IPR006224">
    <property type="entry name" value="PsdUridine_synth_RluA-like_CS"/>
</dbReference>
<gene>
    <name evidence="8" type="ORF">Pla133_40980</name>
</gene>
<feature type="active site" evidence="3">
    <location>
        <position position="186"/>
    </location>
</feature>
<keyword evidence="2 5" id="KW-0413">Isomerase</keyword>
<dbReference type="InterPro" id="IPR006145">
    <property type="entry name" value="PsdUridine_synth_RsuA/RluA"/>
</dbReference>
<dbReference type="NCBIfam" id="TIGR00005">
    <property type="entry name" value="rluA_subfam"/>
    <property type="match status" value="1"/>
</dbReference>
<accession>A0A518BPW6</accession>
<dbReference type="KEGG" id="pbap:Pla133_40980"/>
<dbReference type="GO" id="GO:0120159">
    <property type="term" value="F:rRNA pseudouridine synthase activity"/>
    <property type="evidence" value="ECO:0007669"/>
    <property type="project" value="UniProtKB-ARBA"/>
</dbReference>
<sequence length="365" mass="40405">MLPAEPRLVRGDLGPPKGSEAGQADRAGLDLPPPLVHDPVVTTNEADQTEERRHVIPPEWEGMRLDKALCDLCPDTSRTKIQEWIKGGGVQVDDEVLLRPSTPLVQGQRLVWRPVAKQRRVASGVVRFAVIHDEPSFAIIDKPAGLVAHPNDGVSGGTVADLAVEQWGELPAVQGPDRPGIVHRLDGATSGLMVIVKTEAAGESVRRQFREREVSKSYLAIVHGQPRFESEWIDQPLGRSERASDRISVVPSEEGREAQTFYEVRERFDGYSLLECKPRTGRTHQIRVHLEWLGHSIVADKIYTGGRTHKALPADAPVPRRQCLHASRLSFSHPDGTGPVEFEAPLPEDMAAFLEWLRANRPEQS</sequence>
<dbReference type="EC" id="5.4.99.-" evidence="5"/>